<evidence type="ECO:0000313" key="3">
    <source>
        <dbReference type="Proteomes" id="UP000051096"/>
    </source>
</evidence>
<dbReference type="Gene3D" id="3.10.690.10">
    <property type="entry name" value="Bifunctional nuclease domain"/>
    <property type="match status" value="1"/>
</dbReference>
<dbReference type="Proteomes" id="UP000051096">
    <property type="component" value="Unassembled WGS sequence"/>
</dbReference>
<evidence type="ECO:0000259" key="1">
    <source>
        <dbReference type="PROSITE" id="PS51658"/>
    </source>
</evidence>
<dbReference type="AlphaFoldDB" id="A0A0S8GBV8"/>
<accession>A0A0S8GBV8</accession>
<proteinExistence type="predicted"/>
<feature type="domain" description="BFN" evidence="1">
    <location>
        <begin position="1"/>
        <end position="136"/>
    </location>
</feature>
<dbReference type="PANTHER" id="PTHR15160">
    <property type="entry name" value="VON HIPPEL-LINDAU PROTEIN"/>
    <property type="match status" value="1"/>
</dbReference>
<dbReference type="PATRIC" id="fig|1703780.3.peg.968"/>
<dbReference type="SUPFAM" id="SSF103256">
    <property type="entry name" value="Hypothetical protein TM0160"/>
    <property type="match status" value="1"/>
</dbReference>
<dbReference type="EMBL" id="LJUO01000099">
    <property type="protein sequence ID" value="KPK70192.1"/>
    <property type="molecule type" value="Genomic_DNA"/>
</dbReference>
<gene>
    <name evidence="2" type="ORF">AMJ87_09295</name>
</gene>
<protein>
    <recommendedName>
        <fullName evidence="1">BFN domain-containing protein</fullName>
    </recommendedName>
</protein>
<organism evidence="2 3">
    <name type="scientific">candidate division WOR_3 bacterium SM23_60</name>
    <dbReference type="NCBI Taxonomy" id="1703780"/>
    <lineage>
        <taxon>Bacteria</taxon>
        <taxon>Bacteria division WOR-3</taxon>
    </lineage>
</organism>
<dbReference type="InterPro" id="IPR036104">
    <property type="entry name" value="BFN_sf"/>
</dbReference>
<dbReference type="PANTHER" id="PTHR15160:SF1">
    <property type="entry name" value="VON HIPPEL-LINDAU DISEASE TUMOR SUPPRESSOR"/>
    <property type="match status" value="1"/>
</dbReference>
<sequence length="164" mass="18544">MLEVFVNAVIEDQKNYSYVVLLKEKYGDRTLPIWIGENEAFAIAMSLEGKKPPRPLTHDLLKLIIDAFQAKVLKIEVVELRYVGGNGTYYAKIYVQSDGKVVAIDARPSDSIALALRMNSTIFVDNKVMSDSGIILEGDTSIEEMKRRLRNTKPEQFGDFKLDK</sequence>
<evidence type="ECO:0000313" key="2">
    <source>
        <dbReference type="EMBL" id="KPK70192.1"/>
    </source>
</evidence>
<dbReference type="PROSITE" id="PS51658">
    <property type="entry name" value="BFN"/>
    <property type="match status" value="1"/>
</dbReference>
<dbReference type="InterPro" id="IPR003729">
    <property type="entry name" value="Bi_nuclease_dom"/>
</dbReference>
<name>A0A0S8GBV8_UNCW3</name>
<comment type="caution">
    <text evidence="2">The sequence shown here is derived from an EMBL/GenBank/DDBJ whole genome shotgun (WGS) entry which is preliminary data.</text>
</comment>
<reference evidence="2 3" key="1">
    <citation type="journal article" date="2015" name="Microbiome">
        <title>Genomic resolution of linkages in carbon, nitrogen, and sulfur cycling among widespread estuary sediment bacteria.</title>
        <authorList>
            <person name="Baker B.J."/>
            <person name="Lazar C.S."/>
            <person name="Teske A.P."/>
            <person name="Dick G.J."/>
        </authorList>
    </citation>
    <scope>NUCLEOTIDE SEQUENCE [LARGE SCALE GENOMIC DNA]</scope>
    <source>
        <strain evidence="2">SM23_60</strain>
    </source>
</reference>
<dbReference type="GO" id="GO:0004518">
    <property type="term" value="F:nuclease activity"/>
    <property type="evidence" value="ECO:0007669"/>
    <property type="project" value="InterPro"/>
</dbReference>
<dbReference type="Pfam" id="PF02577">
    <property type="entry name" value="BFN_dom"/>
    <property type="match status" value="1"/>
</dbReference>